<comment type="caution">
    <text evidence="1">The sequence shown here is derived from an EMBL/GenBank/DDBJ whole genome shotgun (WGS) entry which is preliminary data.</text>
</comment>
<name>A0A699LBI6_TANCI</name>
<dbReference type="AlphaFoldDB" id="A0A699LBI6"/>
<sequence length="119" mass="14002">MLNDKADYYSEIKSITVNGKNAYELGGLLTQSDYPIQKLCEAHELPMCNVRKFEMIKYSFGQDKEYVAVKEDEYDDLARTSNDACRTYQEIFRMMNEGWMVTRAKYREAEYKSNLKTSM</sequence>
<organism evidence="1">
    <name type="scientific">Tanacetum cinerariifolium</name>
    <name type="common">Dalmatian daisy</name>
    <name type="synonym">Chrysanthemum cinerariifolium</name>
    <dbReference type="NCBI Taxonomy" id="118510"/>
    <lineage>
        <taxon>Eukaryota</taxon>
        <taxon>Viridiplantae</taxon>
        <taxon>Streptophyta</taxon>
        <taxon>Embryophyta</taxon>
        <taxon>Tracheophyta</taxon>
        <taxon>Spermatophyta</taxon>
        <taxon>Magnoliopsida</taxon>
        <taxon>eudicotyledons</taxon>
        <taxon>Gunneridae</taxon>
        <taxon>Pentapetalae</taxon>
        <taxon>asterids</taxon>
        <taxon>campanulids</taxon>
        <taxon>Asterales</taxon>
        <taxon>Asteraceae</taxon>
        <taxon>Asteroideae</taxon>
        <taxon>Anthemideae</taxon>
        <taxon>Anthemidinae</taxon>
        <taxon>Tanacetum</taxon>
    </lineage>
</organism>
<reference evidence="1" key="1">
    <citation type="journal article" date="2019" name="Sci. Rep.">
        <title>Draft genome of Tanacetum cinerariifolium, the natural source of mosquito coil.</title>
        <authorList>
            <person name="Yamashiro T."/>
            <person name="Shiraishi A."/>
            <person name="Satake H."/>
            <person name="Nakayama K."/>
        </authorList>
    </citation>
    <scope>NUCLEOTIDE SEQUENCE</scope>
</reference>
<evidence type="ECO:0000313" key="1">
    <source>
        <dbReference type="EMBL" id="GFB33215.1"/>
    </source>
</evidence>
<protein>
    <submittedName>
        <fullName evidence="1">Uncharacterized protein</fullName>
    </submittedName>
</protein>
<proteinExistence type="predicted"/>
<dbReference type="EMBL" id="BKCJ010603965">
    <property type="protein sequence ID" value="GFB33215.1"/>
    <property type="molecule type" value="Genomic_DNA"/>
</dbReference>
<gene>
    <name evidence="1" type="ORF">Tci_705186</name>
</gene>
<accession>A0A699LBI6</accession>